<dbReference type="PANTHER" id="PTHR42752">
    <property type="entry name" value="IMIDAZOLONEPROPIONASE"/>
    <property type="match status" value="1"/>
</dbReference>
<evidence type="ECO:0000256" key="5">
    <source>
        <dbReference type="ARBA" id="ARBA00022833"/>
    </source>
</evidence>
<evidence type="ECO:0000256" key="4">
    <source>
        <dbReference type="ARBA" id="ARBA00022808"/>
    </source>
</evidence>
<feature type="binding site" evidence="7">
    <location>
        <position position="240"/>
    </location>
    <ligand>
        <name>4-imidazolone-5-propanoate</name>
        <dbReference type="ChEBI" id="CHEBI:77893"/>
    </ligand>
</feature>
<feature type="binding site" evidence="7">
    <location>
        <position position="77"/>
    </location>
    <ligand>
        <name>4-imidazolone-5-propanoate</name>
        <dbReference type="ChEBI" id="CHEBI:77893"/>
    </ligand>
</feature>
<dbReference type="EC" id="3.5.2.7" evidence="1 7"/>
<evidence type="ECO:0000313" key="9">
    <source>
        <dbReference type="EMBL" id="MFD0948654.1"/>
    </source>
</evidence>
<keyword evidence="10" id="KW-1185">Reference proteome</keyword>
<dbReference type="Proteomes" id="UP001596977">
    <property type="component" value="Unassembled WGS sequence"/>
</dbReference>
<accession>A0ABW3HH31</accession>
<dbReference type="InterPro" id="IPR011059">
    <property type="entry name" value="Metal-dep_hydrolase_composite"/>
</dbReference>
<dbReference type="InterPro" id="IPR005920">
    <property type="entry name" value="HutI"/>
</dbReference>
<gene>
    <name evidence="7 9" type="primary">hutI</name>
    <name evidence="9" type="ORF">ACFQ1E_20105</name>
</gene>
<evidence type="ECO:0000313" key="10">
    <source>
        <dbReference type="Proteomes" id="UP001596977"/>
    </source>
</evidence>
<comment type="similarity">
    <text evidence="7">Belongs to the metallo-dependent hydrolases superfamily. HutI family.</text>
</comment>
<dbReference type="RefSeq" id="WP_264946647.1">
    <property type="nucleotide sequence ID" value="NZ_JAPDRA010000017.1"/>
</dbReference>
<keyword evidence="3 7" id="KW-0378">Hydrolase</keyword>
<dbReference type="Pfam" id="PF01979">
    <property type="entry name" value="Amidohydro_1"/>
    <property type="match status" value="1"/>
</dbReference>
<dbReference type="NCBIfam" id="TIGR01224">
    <property type="entry name" value="hutI"/>
    <property type="match status" value="1"/>
</dbReference>
<dbReference type="InterPro" id="IPR032466">
    <property type="entry name" value="Metal_Hydrolase"/>
</dbReference>
<name>A0ABW3HH31_9SPHN</name>
<feature type="binding site" evidence="7">
    <location>
        <position position="140"/>
    </location>
    <ligand>
        <name>N-formimidoyl-L-glutamate</name>
        <dbReference type="ChEBI" id="CHEBI:58928"/>
    </ligand>
</feature>
<evidence type="ECO:0000259" key="8">
    <source>
        <dbReference type="Pfam" id="PF01979"/>
    </source>
</evidence>
<keyword evidence="7" id="KW-0963">Cytoplasm</keyword>
<evidence type="ECO:0000256" key="2">
    <source>
        <dbReference type="ARBA" id="ARBA00022723"/>
    </source>
</evidence>
<comment type="cofactor">
    <cofactor evidence="7">
        <name>Zn(2+)</name>
        <dbReference type="ChEBI" id="CHEBI:29105"/>
    </cofactor>
    <cofactor evidence="7">
        <name>Fe(3+)</name>
        <dbReference type="ChEBI" id="CHEBI:29034"/>
    </cofactor>
    <text evidence="7">Binds 1 zinc or iron ion per subunit.</text>
</comment>
<organism evidence="9 10">
    <name type="scientific">Sphingomonas canadensis</name>
    <dbReference type="NCBI Taxonomy" id="1219257"/>
    <lineage>
        <taxon>Bacteria</taxon>
        <taxon>Pseudomonadati</taxon>
        <taxon>Pseudomonadota</taxon>
        <taxon>Alphaproteobacteria</taxon>
        <taxon>Sphingomonadales</taxon>
        <taxon>Sphingomonadaceae</taxon>
        <taxon>Sphingomonas</taxon>
    </lineage>
</organism>
<feature type="binding site" evidence="7">
    <location>
        <position position="237"/>
    </location>
    <ligand>
        <name>Fe(3+)</name>
        <dbReference type="ChEBI" id="CHEBI:29034"/>
    </ligand>
</feature>
<keyword evidence="5 7" id="KW-0862">Zinc</keyword>
<comment type="pathway">
    <text evidence="7">Amino-acid degradation; L-histidine degradation into L-glutamate; N-formimidoyl-L-glutamate from L-histidine: step 3/3.</text>
</comment>
<comment type="catalytic activity">
    <reaction evidence="7">
        <text>4-imidazolone-5-propanoate + H2O = N-formimidoyl-L-glutamate</text>
        <dbReference type="Rhea" id="RHEA:23660"/>
        <dbReference type="ChEBI" id="CHEBI:15377"/>
        <dbReference type="ChEBI" id="CHEBI:58928"/>
        <dbReference type="ChEBI" id="CHEBI:77893"/>
        <dbReference type="EC" id="3.5.2.7"/>
    </reaction>
</comment>
<dbReference type="HAMAP" id="MF_00372">
    <property type="entry name" value="HutI"/>
    <property type="match status" value="1"/>
</dbReference>
<feature type="binding site" evidence="7">
    <location>
        <position position="312"/>
    </location>
    <ligand>
        <name>Zn(2+)</name>
        <dbReference type="ChEBI" id="CHEBI:29105"/>
    </ligand>
</feature>
<feature type="binding site" evidence="7">
    <location>
        <position position="237"/>
    </location>
    <ligand>
        <name>Zn(2+)</name>
        <dbReference type="ChEBI" id="CHEBI:29105"/>
    </ligand>
</feature>
<sequence>MATPADRLWTNARLATMAGEGLGAVDRGAVAAAGDTIVYAGPAQDAPDAAEIIDCLGRWITPGLIDCHTHLVHAGNRAREFELRLAGASYEEIARAGGGILSTVEATRAATVEELVASALPRLDQLTGEGVTTVEIKSGYGLTLADEIKMLRAAHLLGWAGRGVMTVRTLLAAHAVPPEYRDDPEGYVDLICQAIIPAARREAHAVDAYCEGIGFTLAQVDRIFAAAREHGLGVRMHAEQLSNMHGAALAARHGALSADHLEHLDAEGVAAMAAAGTVAVLLPGAFYFTRETKLPPVQALRDAGVPIAVASDCNPGTSPMASILLAVNMGATLFRLTVDECLLGVTRNAARALGLGHLIGTIEPGKLCNLAIWDVEAPAELAYRIGANPLHARVFRGI</sequence>
<dbReference type="InterPro" id="IPR006680">
    <property type="entry name" value="Amidohydro-rel"/>
</dbReference>
<feature type="binding site" evidence="7">
    <location>
        <position position="70"/>
    </location>
    <ligand>
        <name>Zn(2+)</name>
        <dbReference type="ChEBI" id="CHEBI:29105"/>
    </ligand>
</feature>
<dbReference type="SUPFAM" id="SSF51338">
    <property type="entry name" value="Composite domain of metallo-dependent hydrolases"/>
    <property type="match status" value="1"/>
</dbReference>
<feature type="binding site" evidence="7">
    <location>
        <position position="68"/>
    </location>
    <ligand>
        <name>Zn(2+)</name>
        <dbReference type="ChEBI" id="CHEBI:29105"/>
    </ligand>
</feature>
<dbReference type="GO" id="GO:0050480">
    <property type="term" value="F:imidazolonepropionase activity"/>
    <property type="evidence" value="ECO:0007669"/>
    <property type="project" value="UniProtKB-EC"/>
</dbReference>
<evidence type="ECO:0000256" key="6">
    <source>
        <dbReference type="ARBA" id="ARBA00023004"/>
    </source>
</evidence>
<feature type="binding site" evidence="7">
    <location>
        <position position="317"/>
    </location>
    <ligand>
        <name>4-imidazolone-5-propanoate</name>
        <dbReference type="ChEBI" id="CHEBI:77893"/>
    </ligand>
</feature>
<dbReference type="Gene3D" id="2.30.40.10">
    <property type="entry name" value="Urease, subunit C, domain 1"/>
    <property type="match status" value="1"/>
</dbReference>
<feature type="domain" description="Amidohydrolase-related" evidence="8">
    <location>
        <begin position="59"/>
        <end position="375"/>
    </location>
</feature>
<comment type="subcellular location">
    <subcellularLocation>
        <location evidence="7">Cytoplasm</location>
    </subcellularLocation>
</comment>
<protein>
    <recommendedName>
        <fullName evidence="1 7">Imidazolonepropionase</fullName>
        <ecNumber evidence="1 7">3.5.2.7</ecNumber>
    </recommendedName>
    <alternativeName>
        <fullName evidence="7">Imidazolone-5-propionate hydrolase</fullName>
    </alternativeName>
</protein>
<feature type="binding site" evidence="7">
    <location>
        <position position="68"/>
    </location>
    <ligand>
        <name>Fe(3+)</name>
        <dbReference type="ChEBI" id="CHEBI:29034"/>
    </ligand>
</feature>
<keyword evidence="2 7" id="KW-0479">Metal-binding</keyword>
<feature type="binding site" evidence="7">
    <location>
        <position position="70"/>
    </location>
    <ligand>
        <name>Fe(3+)</name>
        <dbReference type="ChEBI" id="CHEBI:29034"/>
    </ligand>
</feature>
<feature type="binding site" evidence="7">
    <location>
        <position position="312"/>
    </location>
    <ligand>
        <name>Fe(3+)</name>
        <dbReference type="ChEBI" id="CHEBI:29034"/>
    </ligand>
</feature>
<comment type="caution">
    <text evidence="9">The sequence shown here is derived from an EMBL/GenBank/DDBJ whole genome shotgun (WGS) entry which is preliminary data.</text>
</comment>
<evidence type="ECO:0000256" key="1">
    <source>
        <dbReference type="ARBA" id="ARBA00012864"/>
    </source>
</evidence>
<dbReference type="SUPFAM" id="SSF51556">
    <property type="entry name" value="Metallo-dependent hydrolases"/>
    <property type="match status" value="1"/>
</dbReference>
<dbReference type="Gene3D" id="3.20.20.140">
    <property type="entry name" value="Metal-dependent hydrolases"/>
    <property type="match status" value="1"/>
</dbReference>
<feature type="binding site" evidence="7">
    <location>
        <position position="174"/>
    </location>
    <ligand>
        <name>4-imidazolone-5-propanoate</name>
        <dbReference type="ChEBI" id="CHEBI:77893"/>
    </ligand>
</feature>
<feature type="binding site" evidence="7">
    <location>
        <position position="140"/>
    </location>
    <ligand>
        <name>4-imidazolone-5-propanoate</name>
        <dbReference type="ChEBI" id="CHEBI:77893"/>
    </ligand>
</feature>
<dbReference type="PANTHER" id="PTHR42752:SF1">
    <property type="entry name" value="IMIDAZOLONEPROPIONASE-RELATED"/>
    <property type="match status" value="1"/>
</dbReference>
<dbReference type="EMBL" id="JBHTJG010000016">
    <property type="protein sequence ID" value="MFD0948654.1"/>
    <property type="molecule type" value="Genomic_DNA"/>
</dbReference>
<keyword evidence="4 7" id="KW-0369">Histidine metabolism</keyword>
<evidence type="ECO:0000256" key="7">
    <source>
        <dbReference type="HAMAP-Rule" id="MF_00372"/>
    </source>
</evidence>
<feature type="binding site" evidence="7">
    <location>
        <position position="314"/>
    </location>
    <ligand>
        <name>N-formimidoyl-L-glutamate</name>
        <dbReference type="ChEBI" id="CHEBI:58928"/>
    </ligand>
</feature>
<comment type="function">
    <text evidence="7">Catalyzes the hydrolytic cleavage of the carbon-nitrogen bond in imidazolone-5-propanoate to yield N-formimidoyl-L-glutamate. It is the third step in the universal histidine degradation pathway.</text>
</comment>
<keyword evidence="6 7" id="KW-0408">Iron</keyword>
<reference evidence="10" key="1">
    <citation type="journal article" date="2019" name="Int. J. Syst. Evol. Microbiol.">
        <title>The Global Catalogue of Microorganisms (GCM) 10K type strain sequencing project: providing services to taxonomists for standard genome sequencing and annotation.</title>
        <authorList>
            <consortium name="The Broad Institute Genomics Platform"/>
            <consortium name="The Broad Institute Genome Sequencing Center for Infectious Disease"/>
            <person name="Wu L."/>
            <person name="Ma J."/>
        </authorList>
    </citation>
    <scope>NUCLEOTIDE SEQUENCE [LARGE SCALE GENOMIC DNA]</scope>
    <source>
        <strain evidence="10">CCUG 62982</strain>
    </source>
</reference>
<evidence type="ECO:0000256" key="3">
    <source>
        <dbReference type="ARBA" id="ARBA00022801"/>
    </source>
</evidence>
<feature type="binding site" evidence="7">
    <location>
        <position position="316"/>
    </location>
    <ligand>
        <name>N-formimidoyl-L-glutamate</name>
        <dbReference type="ChEBI" id="CHEBI:58928"/>
    </ligand>
</feature>
<proteinExistence type="inferred from homology"/>